<sequence length="208" mass="24100">MTKLFLIIATLMAPFVVAQNNYDVLMQNALQEKDFDALCNKFKEVNKQFPDQWLPNYYLAYHNINNSFLNLKDEDHFKEKLENAQYYIDRAHDLKPDKAELLVLQAKLYLAYVVSNTEKYGRSYAPIITKLNNDAFLLAPNNPRVVLNKAQWEIGMAKYFGSSTKSLCKDLELALNKFQDFKSKGNYAPSWGLDEIKKELSSCKEMSK</sequence>
<comment type="caution">
    <text evidence="2">The sequence shown here is derived from an EMBL/GenBank/DDBJ whole genome shotgun (WGS) entry which is preliminary data.</text>
</comment>
<evidence type="ECO:0008006" key="4">
    <source>
        <dbReference type="Google" id="ProtNLM"/>
    </source>
</evidence>
<reference evidence="2 3" key="1">
    <citation type="submission" date="2018-03" db="EMBL/GenBank/DDBJ databases">
        <title>Mesoflavibacter sp. HG37 and Mesoflavibacter sp. HG96 sp.nov., two marine bacteria isolated from seawater of Western Pacific Ocean.</title>
        <authorList>
            <person name="Cheng H."/>
            <person name="Wu Y.-H."/>
            <person name="Guo L.-L."/>
            <person name="Xu X.-W."/>
        </authorList>
    </citation>
    <scope>NUCLEOTIDE SEQUENCE [LARGE SCALE GENOMIC DNA]</scope>
    <source>
        <strain evidence="2 3">KCTC 32269</strain>
    </source>
</reference>
<protein>
    <recommendedName>
        <fullName evidence="4">Tetratricopeptide repeat protein</fullName>
    </recommendedName>
</protein>
<feature type="signal peptide" evidence="1">
    <location>
        <begin position="1"/>
        <end position="18"/>
    </location>
</feature>
<evidence type="ECO:0000256" key="1">
    <source>
        <dbReference type="SAM" id="SignalP"/>
    </source>
</evidence>
<dbReference type="AlphaFoldDB" id="A0A2T1N5B9"/>
<dbReference type="OrthoDB" id="1150971at2"/>
<keyword evidence="1" id="KW-0732">Signal</keyword>
<dbReference type="Proteomes" id="UP000238426">
    <property type="component" value="Unassembled WGS sequence"/>
</dbReference>
<dbReference type="EMBL" id="PXOQ01000015">
    <property type="protein sequence ID" value="PSG86439.1"/>
    <property type="molecule type" value="Genomic_DNA"/>
</dbReference>
<evidence type="ECO:0000313" key="2">
    <source>
        <dbReference type="EMBL" id="PSG86439.1"/>
    </source>
</evidence>
<feature type="chain" id="PRO_5015640782" description="Tetratricopeptide repeat protein" evidence="1">
    <location>
        <begin position="19"/>
        <end position="208"/>
    </location>
</feature>
<proteinExistence type="predicted"/>
<keyword evidence="3" id="KW-1185">Reference proteome</keyword>
<name>A0A2T1N5B9_9FLAO</name>
<dbReference type="RefSeq" id="WP_106464178.1">
    <property type="nucleotide sequence ID" value="NZ_PXOQ01000015.1"/>
</dbReference>
<gene>
    <name evidence="2" type="ORF">C7H52_12180</name>
</gene>
<evidence type="ECO:0000313" key="3">
    <source>
        <dbReference type="Proteomes" id="UP000238426"/>
    </source>
</evidence>
<organism evidence="2 3">
    <name type="scientific">Aurantibacter aestuarii</name>
    <dbReference type="NCBI Taxonomy" id="1266046"/>
    <lineage>
        <taxon>Bacteria</taxon>
        <taxon>Pseudomonadati</taxon>
        <taxon>Bacteroidota</taxon>
        <taxon>Flavobacteriia</taxon>
        <taxon>Flavobacteriales</taxon>
        <taxon>Flavobacteriaceae</taxon>
        <taxon>Aurantibacter</taxon>
    </lineage>
</organism>
<accession>A0A2T1N5B9</accession>